<dbReference type="GO" id="GO:0003677">
    <property type="term" value="F:DNA binding"/>
    <property type="evidence" value="ECO:0007669"/>
    <property type="project" value="UniProtKB-KW"/>
</dbReference>
<keyword evidence="12" id="KW-0255">Endonuclease</keyword>
<comment type="catalytic activity">
    <reaction evidence="7">
        <text>a 2'-deoxyadenosine in DNA + S-adenosyl-L-methionine = an N(6)-methyl-2'-deoxyadenosine in DNA + S-adenosyl-L-homocysteine + H(+)</text>
        <dbReference type="Rhea" id="RHEA:15197"/>
        <dbReference type="Rhea" id="RHEA-COMP:12418"/>
        <dbReference type="Rhea" id="RHEA-COMP:12419"/>
        <dbReference type="ChEBI" id="CHEBI:15378"/>
        <dbReference type="ChEBI" id="CHEBI:57856"/>
        <dbReference type="ChEBI" id="CHEBI:59789"/>
        <dbReference type="ChEBI" id="CHEBI:90615"/>
        <dbReference type="ChEBI" id="CHEBI:90616"/>
        <dbReference type="EC" id="2.1.1.72"/>
    </reaction>
</comment>
<dbReference type="GO" id="GO:0004519">
    <property type="term" value="F:endonuclease activity"/>
    <property type="evidence" value="ECO:0007669"/>
    <property type="project" value="UniProtKB-KW"/>
</dbReference>
<keyword evidence="6" id="KW-0238">DNA-binding</keyword>
<evidence type="ECO:0000313" key="12">
    <source>
        <dbReference type="EMBL" id="PQP08737.1"/>
    </source>
</evidence>
<evidence type="ECO:0000256" key="1">
    <source>
        <dbReference type="ARBA" id="ARBA00011900"/>
    </source>
</evidence>
<dbReference type="GO" id="GO:0009307">
    <property type="term" value="P:DNA restriction-modification system"/>
    <property type="evidence" value="ECO:0007669"/>
    <property type="project" value="UniProtKB-KW"/>
</dbReference>
<dbReference type="EMBL" id="PUIQ01000085">
    <property type="protein sequence ID" value="PQP08737.1"/>
    <property type="molecule type" value="Genomic_DNA"/>
</dbReference>
<dbReference type="Pfam" id="PF25120">
    <property type="entry name" value="DUF7814"/>
    <property type="match status" value="1"/>
</dbReference>
<dbReference type="RefSeq" id="WP_105393627.1">
    <property type="nucleotide sequence ID" value="NZ_PUIQ01000085.1"/>
</dbReference>
<dbReference type="GO" id="GO:0032259">
    <property type="term" value="P:methylation"/>
    <property type="evidence" value="ECO:0007669"/>
    <property type="project" value="UniProtKB-KW"/>
</dbReference>
<dbReference type="InterPro" id="IPR050953">
    <property type="entry name" value="N4_N6_ade-DNA_methylase"/>
</dbReference>
<evidence type="ECO:0000259" key="10">
    <source>
        <dbReference type="Pfam" id="PF23653"/>
    </source>
</evidence>
<name>A0A2S8I1Q6_BURCE</name>
<evidence type="ECO:0000256" key="5">
    <source>
        <dbReference type="ARBA" id="ARBA00022747"/>
    </source>
</evidence>
<dbReference type="SUPFAM" id="SSF53335">
    <property type="entry name" value="S-adenosyl-L-methionine-dependent methyltransferases"/>
    <property type="match status" value="1"/>
</dbReference>
<comment type="caution">
    <text evidence="12">The sequence shown here is derived from an EMBL/GenBank/DDBJ whole genome shotgun (WGS) entry which is preliminary data.</text>
</comment>
<keyword evidence="12" id="KW-0378">Hydrolase</keyword>
<dbReference type="AlphaFoldDB" id="A0A2S8I1Q6"/>
<feature type="domain" description="Type II methyltransferase M.TaqI-like" evidence="8">
    <location>
        <begin position="638"/>
        <end position="923"/>
    </location>
</feature>
<dbReference type="InterPro" id="IPR029063">
    <property type="entry name" value="SAM-dependent_MTases_sf"/>
</dbReference>
<dbReference type="PANTHER" id="PTHR33841">
    <property type="entry name" value="DNA METHYLTRANSFERASE YEEA-RELATED"/>
    <property type="match status" value="1"/>
</dbReference>
<evidence type="ECO:0000259" key="8">
    <source>
        <dbReference type="Pfam" id="PF07669"/>
    </source>
</evidence>
<dbReference type="Pfam" id="PF23653">
    <property type="entry name" value="DUF7149"/>
    <property type="match status" value="1"/>
</dbReference>
<keyword evidence="3" id="KW-0808">Transferase</keyword>
<dbReference type="PANTHER" id="PTHR33841:SF1">
    <property type="entry name" value="DNA METHYLTRANSFERASE A"/>
    <property type="match status" value="1"/>
</dbReference>
<keyword evidence="2" id="KW-0489">Methyltransferase</keyword>
<gene>
    <name evidence="12" type="ORF">C5615_35880</name>
</gene>
<dbReference type="InterPro" id="IPR056716">
    <property type="entry name" value="DUF7814"/>
</dbReference>
<evidence type="ECO:0000259" key="9">
    <source>
        <dbReference type="Pfam" id="PF12950"/>
    </source>
</evidence>
<dbReference type="Pfam" id="PF07669">
    <property type="entry name" value="Eco57I"/>
    <property type="match status" value="1"/>
</dbReference>
<feature type="domain" description="DUF7149" evidence="10">
    <location>
        <begin position="9"/>
        <end position="245"/>
    </location>
</feature>
<feature type="domain" description="TaqI-like C-terminal specificity" evidence="9">
    <location>
        <begin position="1048"/>
        <end position="1165"/>
    </location>
</feature>
<evidence type="ECO:0000256" key="4">
    <source>
        <dbReference type="ARBA" id="ARBA00022691"/>
    </source>
</evidence>
<organism evidence="12 13">
    <name type="scientific">Burkholderia cepacia</name>
    <name type="common">Pseudomonas cepacia</name>
    <dbReference type="NCBI Taxonomy" id="292"/>
    <lineage>
        <taxon>Bacteria</taxon>
        <taxon>Pseudomonadati</taxon>
        <taxon>Pseudomonadota</taxon>
        <taxon>Betaproteobacteria</taxon>
        <taxon>Burkholderiales</taxon>
        <taxon>Burkholderiaceae</taxon>
        <taxon>Burkholderia</taxon>
        <taxon>Burkholderia cepacia complex</taxon>
    </lineage>
</organism>
<evidence type="ECO:0000313" key="13">
    <source>
        <dbReference type="Proteomes" id="UP000238206"/>
    </source>
</evidence>
<dbReference type="Proteomes" id="UP000238206">
    <property type="component" value="Unassembled WGS sequence"/>
</dbReference>
<sequence length="1247" mass="141397">MRPEEIGVTHAVNKAFMKIAPARAQLDDFKHHLVDLVEHCNEDESEEHHKNRISSFLREISFGEKYYINTKGRNDLVIHTGADAKANVGVILEVKRPSNKAEMLSDKNFNVKSLQELLLYYLRERFVSNNLSLRHLIVTNLYEWYIFDAHVFEASFGRDRHLVAQFHDFTAQRLAGTSTDFFYKEIAKPAIDRARNGLSHVRIDLRTFMKPAKAPSTDNAADRKLLPLLKIFSAEHLLKLPFANDSNTLDRAFYTELLHLIGLVETKEGAKRVIQRKPAGERDAGSLLESTIRLLDDEDKLSNIPNVARFGHNKSERLLNVGLELVITWVNRILFLKLLEAQLIGYRGSAQPRAFLNSDRIKNHHQLATLFFEVLAKKPTERAADVVATYGDIPYLNSSLFELTEIERLSFSIRALPSDKKLPLHSSTVLKTENGSKRRGEMGALAYLFDFLAAYDFASDGRQEIRLESKALINASVLGLIFEKINGYRDGSFFTPGFVTMHMCRQAVRMAVIAKFNERKGWTCQSIEDISDKIDHSKDGRLEANQIVNSITICDPAVGSGHFLVSALNELISIKADLGILSDRKGGLLNGYDIHVESDELIITDADGEIISYSAALRESQRVQEALFHEKQVLIESCLFGVDINPNSVKICRLRLWIELLKHAYYRTDGGLETLPNIDINIKQGNSLISRFALDADLVKPLRKVKRGIGAYRDAVQRYQNAVSKDEKREMLGLINDFKNSFSTEILSNDPKIKRLRRLEDDLKTLIGQNILFEETAAEKRTRKAAVKRLEAEISTLSAAIESIRSNKIFDGAFEWRFEFPEVLSDDGEFIGFDLIIGNPPYGVSVEDVYRVHLDKTLGKVPDYEIYYWFILLAHTVLKDNGVLSFIIPNGILFNVFARKFRLSLLESWAVDEILDCTGFQVFSDAVVRNVITTLRKSVGKQVGYRNTAGAQNFDELAARPIEYLDNAVVEANNTNWALMFRLEPEIVALTQKMRSTDRLGTFYDVSQGYIPYRLSDLVKTYGEREGTAIKVERKWHARRKVNKEYKAILEGGSINRFGYQPSGEFVWYGKHVASYVDLRFFNQERLLVREITSPSIIACVVEEEFVNDPQIISIIDRPDGRGVEFLWSVLNSSLATFYHFNTSPKATKGMFPKILVGDLRDFPLPPQSDPELEKKIVSATAKLRAAHERGNTKAVAELNERLDELVFDLYELTASERATIVAWTKGVKCVAQDDAEQEAHDLADAE</sequence>
<dbReference type="Gene3D" id="3.40.50.150">
    <property type="entry name" value="Vaccinia Virus protein VP39"/>
    <property type="match status" value="1"/>
</dbReference>
<evidence type="ECO:0000256" key="3">
    <source>
        <dbReference type="ARBA" id="ARBA00022679"/>
    </source>
</evidence>
<protein>
    <recommendedName>
        <fullName evidence="1">site-specific DNA-methyltransferase (adenine-specific)</fullName>
        <ecNumber evidence="1">2.1.1.72</ecNumber>
    </recommendedName>
</protein>
<evidence type="ECO:0000256" key="6">
    <source>
        <dbReference type="ARBA" id="ARBA00023125"/>
    </source>
</evidence>
<keyword evidence="5" id="KW-0680">Restriction system</keyword>
<dbReference type="Pfam" id="PF12950">
    <property type="entry name" value="TaqI_C"/>
    <property type="match status" value="1"/>
</dbReference>
<evidence type="ECO:0000259" key="11">
    <source>
        <dbReference type="Pfam" id="PF25120"/>
    </source>
</evidence>
<dbReference type="GO" id="GO:0009007">
    <property type="term" value="F:site-specific DNA-methyltransferase (adenine-specific) activity"/>
    <property type="evidence" value="ECO:0007669"/>
    <property type="project" value="UniProtKB-EC"/>
</dbReference>
<dbReference type="InterPro" id="IPR025931">
    <property type="entry name" value="TaqI_C"/>
</dbReference>
<keyword evidence="12" id="KW-0540">Nuclease</keyword>
<dbReference type="InterPro" id="IPR055573">
    <property type="entry name" value="DUF7149"/>
</dbReference>
<evidence type="ECO:0000256" key="2">
    <source>
        <dbReference type="ARBA" id="ARBA00022603"/>
    </source>
</evidence>
<evidence type="ECO:0000256" key="7">
    <source>
        <dbReference type="ARBA" id="ARBA00047942"/>
    </source>
</evidence>
<dbReference type="EC" id="2.1.1.72" evidence="1"/>
<feature type="domain" description="DUF7814" evidence="11">
    <location>
        <begin position="246"/>
        <end position="473"/>
    </location>
</feature>
<dbReference type="InterPro" id="IPR002052">
    <property type="entry name" value="DNA_methylase_N6_adenine_CS"/>
</dbReference>
<reference evidence="12 13" key="1">
    <citation type="submission" date="2018-02" db="EMBL/GenBank/DDBJ databases">
        <title>Draft genome sequencing of Burkholderia cepacia Y14-15.</title>
        <authorList>
            <person name="Zheng B.-X."/>
        </authorList>
    </citation>
    <scope>NUCLEOTIDE SEQUENCE [LARGE SCALE GENOMIC DNA]</scope>
    <source>
        <strain evidence="12 13">Y14-15</strain>
    </source>
</reference>
<dbReference type="PRINTS" id="PR00507">
    <property type="entry name" value="N12N6MTFRASE"/>
</dbReference>
<dbReference type="PROSITE" id="PS00092">
    <property type="entry name" value="N6_MTASE"/>
    <property type="match status" value="1"/>
</dbReference>
<keyword evidence="4" id="KW-0949">S-adenosyl-L-methionine</keyword>
<dbReference type="InterPro" id="IPR011639">
    <property type="entry name" value="MethylTrfase_TaqI-like_dom"/>
</dbReference>
<proteinExistence type="predicted"/>
<accession>A0A2S8I1Q6</accession>